<comment type="caution">
    <text evidence="3">The sequence shown here is derived from an EMBL/GenBank/DDBJ whole genome shotgun (WGS) entry which is preliminary data.</text>
</comment>
<reference evidence="3" key="1">
    <citation type="submission" date="2021-08" db="EMBL/GenBank/DDBJ databases">
        <title>WGS assembly of Ceratopteris richardii.</title>
        <authorList>
            <person name="Marchant D.B."/>
            <person name="Chen G."/>
            <person name="Jenkins J."/>
            <person name="Shu S."/>
            <person name="Leebens-Mack J."/>
            <person name="Grimwood J."/>
            <person name="Schmutz J."/>
            <person name="Soltis P."/>
            <person name="Soltis D."/>
            <person name="Chen Z.-H."/>
        </authorList>
    </citation>
    <scope>NUCLEOTIDE SEQUENCE</scope>
    <source>
        <strain evidence="3">Whitten #5841</strain>
        <tissue evidence="3">Leaf</tissue>
    </source>
</reference>
<evidence type="ECO:0000313" key="3">
    <source>
        <dbReference type="EMBL" id="KAH7372987.1"/>
    </source>
</evidence>
<proteinExistence type="inferred from homology"/>
<evidence type="ECO:0000256" key="1">
    <source>
        <dbReference type="ARBA" id="ARBA00006817"/>
    </source>
</evidence>
<dbReference type="AlphaFoldDB" id="A0A8T2SWS4"/>
<name>A0A8T2SWS4_CERRI</name>
<dbReference type="EMBL" id="CM035422">
    <property type="protein sequence ID" value="KAH7372987.1"/>
    <property type="molecule type" value="Genomic_DNA"/>
</dbReference>
<dbReference type="Pfam" id="PF08327">
    <property type="entry name" value="AHSA1"/>
    <property type="match status" value="1"/>
</dbReference>
<evidence type="ECO:0000313" key="4">
    <source>
        <dbReference type="Proteomes" id="UP000825935"/>
    </source>
</evidence>
<comment type="similarity">
    <text evidence="1">Belongs to the AHA1 family.</text>
</comment>
<dbReference type="Proteomes" id="UP000825935">
    <property type="component" value="Chromosome 17"/>
</dbReference>
<dbReference type="OrthoDB" id="567237at2759"/>
<feature type="domain" description="Activator of Hsp90 ATPase homologue 1/2-like C-terminal" evidence="2">
    <location>
        <begin position="2"/>
        <end position="52"/>
    </location>
</feature>
<protein>
    <recommendedName>
        <fullName evidence="2">Activator of Hsp90 ATPase homologue 1/2-like C-terminal domain-containing protein</fullName>
    </recommendedName>
</protein>
<dbReference type="InterPro" id="IPR013538">
    <property type="entry name" value="ASHA1/2-like_C"/>
</dbReference>
<dbReference type="SUPFAM" id="SSF55961">
    <property type="entry name" value="Bet v1-like"/>
    <property type="match status" value="1"/>
</dbReference>
<gene>
    <name evidence="3" type="ORF">KP509_17G032100</name>
</gene>
<evidence type="ECO:0000259" key="2">
    <source>
        <dbReference type="Pfam" id="PF08327"/>
    </source>
</evidence>
<keyword evidence="4" id="KW-1185">Reference proteome</keyword>
<organism evidence="3 4">
    <name type="scientific">Ceratopteris richardii</name>
    <name type="common">Triangle waterfern</name>
    <dbReference type="NCBI Taxonomy" id="49495"/>
    <lineage>
        <taxon>Eukaryota</taxon>
        <taxon>Viridiplantae</taxon>
        <taxon>Streptophyta</taxon>
        <taxon>Embryophyta</taxon>
        <taxon>Tracheophyta</taxon>
        <taxon>Polypodiopsida</taxon>
        <taxon>Polypodiidae</taxon>
        <taxon>Polypodiales</taxon>
        <taxon>Pteridineae</taxon>
        <taxon>Pteridaceae</taxon>
        <taxon>Parkerioideae</taxon>
        <taxon>Ceratopteris</taxon>
    </lineage>
</organism>
<accession>A0A8T2SWS4</accession>
<dbReference type="InterPro" id="IPR023393">
    <property type="entry name" value="START-like_dom_sf"/>
</dbReference>
<dbReference type="Gene3D" id="3.30.530.20">
    <property type="match status" value="1"/>
</dbReference>
<sequence length="62" mass="7305">MKLEEDKLIMQKWRFQNWHDGQYSTVCLTFEEPEIGVTIVKLTQTDVPEEDRFGNSTVVENT</sequence>